<evidence type="ECO:0000259" key="1">
    <source>
        <dbReference type="Pfam" id="PF01048"/>
    </source>
</evidence>
<keyword evidence="3" id="KW-1185">Reference proteome</keyword>
<proteinExistence type="predicted"/>
<evidence type="ECO:0000313" key="3">
    <source>
        <dbReference type="Proteomes" id="UP000032309"/>
    </source>
</evidence>
<dbReference type="SUPFAM" id="SSF53167">
    <property type="entry name" value="Purine and uridine phosphorylases"/>
    <property type="match status" value="1"/>
</dbReference>
<dbReference type="RefSeq" id="WP_052563628.1">
    <property type="nucleotide sequence ID" value="NZ_BAFN01000001.1"/>
</dbReference>
<dbReference type="InterPro" id="IPR000845">
    <property type="entry name" value="Nucleoside_phosphorylase_d"/>
</dbReference>
<accession>A0ABQ0JXU9</accession>
<feature type="domain" description="Nucleoside phosphorylase" evidence="1">
    <location>
        <begin position="2"/>
        <end position="195"/>
    </location>
</feature>
<gene>
    <name evidence="2" type="ORF">BROSI_A2103</name>
</gene>
<evidence type="ECO:0000313" key="2">
    <source>
        <dbReference type="EMBL" id="GAN33577.1"/>
    </source>
</evidence>
<dbReference type="Gene3D" id="3.40.50.1580">
    <property type="entry name" value="Nucleoside phosphorylase domain"/>
    <property type="match status" value="1"/>
</dbReference>
<dbReference type="PANTHER" id="PTHR46832">
    <property type="entry name" value="5'-METHYLTHIOADENOSINE/S-ADENOSYLHOMOCYSTEINE NUCLEOSIDASE"/>
    <property type="match status" value="1"/>
</dbReference>
<dbReference type="PANTHER" id="PTHR46832:SF1">
    <property type="entry name" value="5'-METHYLTHIOADENOSINE_S-ADENOSYLHOMOCYSTEINE NUCLEOSIDASE"/>
    <property type="match status" value="1"/>
</dbReference>
<protein>
    <submittedName>
        <fullName evidence="2">MTA/SAH nucleosidase</fullName>
    </submittedName>
</protein>
<name>A0ABQ0JXU9_9BACT</name>
<sequence>MIAVFFALSQEMASLKSQVNIVKKIRYAHAVFYQAEFHGFPITLVQTGIGKNVSDVVHRLSKCFRIQLMVSSGFAGSVRPEVGIGDLVIGKHVLYSSQETWEETIKIDSTLSCDTSIADLAVALSSADNLRSHCGDILSVHKIIHQSSVKRHIGTKTSAIAVDMESFVIGERANAMGIPFIVVRAISDGVDEDMEICEDMVTEGGNVSISATVRYLLNRPHRIPYLNRLRKQTGCATKTLSVFFPNFITQIYNSLLI</sequence>
<organism evidence="2 3">
    <name type="scientific">Candidatus Brocadia sinica JPN1</name>
    <dbReference type="NCBI Taxonomy" id="1197129"/>
    <lineage>
        <taxon>Bacteria</taxon>
        <taxon>Pseudomonadati</taxon>
        <taxon>Planctomycetota</taxon>
        <taxon>Candidatus Brocadiia</taxon>
        <taxon>Candidatus Brocadiales</taxon>
        <taxon>Candidatus Brocadiaceae</taxon>
        <taxon>Candidatus Brocadia</taxon>
    </lineage>
</organism>
<reference evidence="3" key="1">
    <citation type="journal article" date="2015" name="Genome Announc.">
        <title>Draft Genome Sequence of an Anaerobic Ammonium-Oxidizing Bacterium, "Candidatus Brocadia sinica".</title>
        <authorList>
            <person name="Oshiki M."/>
            <person name="Shinyako-Hata K."/>
            <person name="Satoh H."/>
            <person name="Okabe S."/>
        </authorList>
    </citation>
    <scope>NUCLEOTIDE SEQUENCE [LARGE SCALE GENOMIC DNA]</scope>
    <source>
        <strain evidence="3">JPN1</strain>
    </source>
</reference>
<dbReference type="CDD" id="cd17877">
    <property type="entry name" value="NP_MTAN-like"/>
    <property type="match status" value="1"/>
</dbReference>
<dbReference type="Pfam" id="PF01048">
    <property type="entry name" value="PNP_UDP_1"/>
    <property type="match status" value="1"/>
</dbReference>
<dbReference type="InterPro" id="IPR035994">
    <property type="entry name" value="Nucleoside_phosphorylase_sf"/>
</dbReference>
<dbReference type="EMBL" id="BAFN01000001">
    <property type="protein sequence ID" value="GAN33577.1"/>
    <property type="molecule type" value="Genomic_DNA"/>
</dbReference>
<dbReference type="Proteomes" id="UP000032309">
    <property type="component" value="Unassembled WGS sequence"/>
</dbReference>
<comment type="caution">
    <text evidence="2">The sequence shown here is derived from an EMBL/GenBank/DDBJ whole genome shotgun (WGS) entry which is preliminary data.</text>
</comment>